<keyword evidence="2" id="KW-0132">Cell division</keyword>
<reference evidence="3 4" key="1">
    <citation type="submission" date="2019-01" db="EMBL/GenBank/DDBJ databases">
        <authorList>
            <person name="Zhang S."/>
        </authorList>
    </citation>
    <scope>NUCLEOTIDE SEQUENCE [LARGE SCALE GENOMIC DNA]</scope>
    <source>
        <strain evidence="3 4">1626</strain>
    </source>
</reference>
<protein>
    <recommendedName>
        <fullName evidence="1 2">Segregation and condensation protein A</fullName>
    </recommendedName>
</protein>
<evidence type="ECO:0000313" key="3">
    <source>
        <dbReference type="EMBL" id="TKS54184.1"/>
    </source>
</evidence>
<dbReference type="Pfam" id="PF02616">
    <property type="entry name" value="SMC_ScpA"/>
    <property type="match status" value="1"/>
</dbReference>
<dbReference type="HAMAP" id="MF_01805">
    <property type="entry name" value="ScpA"/>
    <property type="match status" value="1"/>
</dbReference>
<keyword evidence="4" id="KW-1185">Reference proteome</keyword>
<keyword evidence="2" id="KW-0963">Cytoplasm</keyword>
<evidence type="ECO:0000256" key="2">
    <source>
        <dbReference type="HAMAP-Rule" id="MF_01805"/>
    </source>
</evidence>
<sequence>MTQPGFPAAAAAESIPNAPPQQQEMPLAVVHGQPVLQIPQDLYIPPDALEVILDAFEGPLDLLLYLIRRQNLDILDIPVAEITRQYVAYINVMQDLRFELAAEYLVMAAILAEIKSRMLLPRPPSEEGEEDDPRAELVRRLQEYERFKQAAEDIDRLPRMERDTAPVSADIPDRASVRLPPPVELRELLLALHDVLKRAELFTGHAIRRDALSVRQRMADVLSRLEDGAFHRFESLFDAHEGKLGVVVTLLSLLELTKERLLDIVQDAPLAPIYVKSLATRDGSPVHTRLVSEFDEDIEDEPGSGA</sequence>
<dbReference type="GO" id="GO:0005737">
    <property type="term" value="C:cytoplasm"/>
    <property type="evidence" value="ECO:0007669"/>
    <property type="project" value="UniProtKB-SubCell"/>
</dbReference>
<dbReference type="Gene3D" id="6.10.250.2410">
    <property type="match status" value="1"/>
</dbReference>
<keyword evidence="2" id="KW-0131">Cell cycle</keyword>
<comment type="subcellular location">
    <subcellularLocation>
        <location evidence="2">Cytoplasm</location>
    </subcellularLocation>
    <text evidence="2">Associated with two foci at the outer edges of the nucleoid region in young cells, and at four foci within both cell halves in older cells.</text>
</comment>
<dbReference type="PANTHER" id="PTHR33969">
    <property type="entry name" value="SEGREGATION AND CONDENSATION PROTEIN A"/>
    <property type="match status" value="1"/>
</dbReference>
<dbReference type="Proteomes" id="UP000298681">
    <property type="component" value="Unassembled WGS sequence"/>
</dbReference>
<dbReference type="GO" id="GO:0006260">
    <property type="term" value="P:DNA replication"/>
    <property type="evidence" value="ECO:0007669"/>
    <property type="project" value="UniProtKB-UniRule"/>
</dbReference>
<comment type="function">
    <text evidence="2">Participates in chromosomal partition during cell division. May act via the formation of a condensin-like complex containing Smc and ScpB that pull DNA away from mid-cell into both cell halves.</text>
</comment>
<comment type="subunit">
    <text evidence="2">Component of a cohesin-like complex composed of ScpA, ScpB and the Smc homodimer, in which ScpA and ScpB bind to the head domain of Smc. The presence of the three proteins is required for the association of the complex with DNA.</text>
</comment>
<name>A0A4Z1R3E7_9GAMM</name>
<evidence type="ECO:0000313" key="4">
    <source>
        <dbReference type="Proteomes" id="UP000298681"/>
    </source>
</evidence>
<evidence type="ECO:0000256" key="1">
    <source>
        <dbReference type="ARBA" id="ARBA00044777"/>
    </source>
</evidence>
<gene>
    <name evidence="2" type="primary">scpA</name>
    <name evidence="3" type="ORF">E4582_04980</name>
</gene>
<comment type="similarity">
    <text evidence="2">Belongs to the ScpA family.</text>
</comment>
<dbReference type="GO" id="GO:0007059">
    <property type="term" value="P:chromosome segregation"/>
    <property type="evidence" value="ECO:0007669"/>
    <property type="project" value="UniProtKB-UniRule"/>
</dbReference>
<dbReference type="InterPro" id="IPR003768">
    <property type="entry name" value="ScpA"/>
</dbReference>
<dbReference type="GO" id="GO:0051301">
    <property type="term" value="P:cell division"/>
    <property type="evidence" value="ECO:0007669"/>
    <property type="project" value="UniProtKB-KW"/>
</dbReference>
<dbReference type="PANTHER" id="PTHR33969:SF2">
    <property type="entry name" value="SEGREGATION AND CONDENSATION PROTEIN A"/>
    <property type="match status" value="1"/>
</dbReference>
<dbReference type="RefSeq" id="WP_134673565.1">
    <property type="nucleotide sequence ID" value="NZ_SPUH01000001.1"/>
</dbReference>
<proteinExistence type="inferred from homology"/>
<dbReference type="AlphaFoldDB" id="A0A4Z1R3E7"/>
<dbReference type="EMBL" id="SPUH01000001">
    <property type="protein sequence ID" value="TKS54184.1"/>
    <property type="molecule type" value="Genomic_DNA"/>
</dbReference>
<organism evidence="3 4">
    <name type="scientific">Luteimonas yindakuii</name>
    <dbReference type="NCBI Taxonomy" id="2565782"/>
    <lineage>
        <taxon>Bacteria</taxon>
        <taxon>Pseudomonadati</taxon>
        <taxon>Pseudomonadota</taxon>
        <taxon>Gammaproteobacteria</taxon>
        <taxon>Lysobacterales</taxon>
        <taxon>Lysobacteraceae</taxon>
        <taxon>Luteimonas</taxon>
    </lineage>
</organism>
<comment type="caution">
    <text evidence="3">The sequence shown here is derived from an EMBL/GenBank/DDBJ whole genome shotgun (WGS) entry which is preliminary data.</text>
</comment>
<keyword evidence="2" id="KW-0159">Chromosome partition</keyword>
<accession>A0A4Z1R3E7</accession>